<feature type="transmembrane region" description="Helical" evidence="1">
    <location>
        <begin position="225"/>
        <end position="244"/>
    </location>
</feature>
<feature type="transmembrane region" description="Helical" evidence="1">
    <location>
        <begin position="201"/>
        <end position="219"/>
    </location>
</feature>
<gene>
    <name evidence="2" type="ORF">HWI92_23900</name>
</gene>
<organism evidence="2 3">
    <name type="scientific">Dyadobacter sandarakinus</name>
    <dbReference type="NCBI Taxonomy" id="2747268"/>
    <lineage>
        <taxon>Bacteria</taxon>
        <taxon>Pseudomonadati</taxon>
        <taxon>Bacteroidota</taxon>
        <taxon>Cytophagia</taxon>
        <taxon>Cytophagales</taxon>
        <taxon>Spirosomataceae</taxon>
        <taxon>Dyadobacter</taxon>
    </lineage>
</organism>
<feature type="transmembrane region" description="Helical" evidence="1">
    <location>
        <begin position="384"/>
        <end position="402"/>
    </location>
</feature>
<feature type="transmembrane region" description="Helical" evidence="1">
    <location>
        <begin position="40"/>
        <end position="61"/>
    </location>
</feature>
<feature type="transmembrane region" description="Helical" evidence="1">
    <location>
        <begin position="175"/>
        <end position="194"/>
    </location>
</feature>
<keyword evidence="1" id="KW-0812">Transmembrane</keyword>
<feature type="transmembrane region" description="Helical" evidence="1">
    <location>
        <begin position="351"/>
        <end position="372"/>
    </location>
</feature>
<protein>
    <recommendedName>
        <fullName evidence="4">O-antigen ligase like membrane protein</fullName>
    </recommendedName>
</protein>
<dbReference type="RefSeq" id="WP_204659931.1">
    <property type="nucleotide sequence ID" value="NZ_CP056775.1"/>
</dbReference>
<evidence type="ECO:0000313" key="2">
    <source>
        <dbReference type="EMBL" id="QRR03740.1"/>
    </source>
</evidence>
<feature type="transmembrane region" description="Helical" evidence="1">
    <location>
        <begin position="73"/>
        <end position="91"/>
    </location>
</feature>
<keyword evidence="1" id="KW-0472">Membrane</keyword>
<evidence type="ECO:0000313" key="3">
    <source>
        <dbReference type="Proteomes" id="UP000612680"/>
    </source>
</evidence>
<keyword evidence="1" id="KW-1133">Transmembrane helix</keyword>
<feature type="transmembrane region" description="Helical" evidence="1">
    <location>
        <begin position="103"/>
        <end position="120"/>
    </location>
</feature>
<sequence>MNWSLLNFKDNFTNLRCSVGIAMMFNGFPLIFFFRDTLGIGPASSVFTAVFFSLALVLMTPTQLFSKLYKPNIILLNLGLGFMLLTLYYFMFMNNVGKSVADIGNFAFFFAFLVLLMHVPNEVKDTLILILFLFSLFCNVTLVYSLVTDPNWTPGMRAAVSFANDGAQPGGNPHITARNGVICMVSALVMLNGTRDIFSRLFLLFSVMFSLGVVVLSLAKSSYLGIGIMLTAYFIFRFKFSNILTGVASAFKMRNAIFIILLIIGINYFLNRYGDILNLLLGYWDIFENRIMDVIFTSTGVRLSDTADVDYSAMGRVSGFGEFMETLFSWDVFLGRGYKVDYLDVPILESWVNHGIFGFIFFAGFNFFLFLYAIREVRRYTNPLATFLAYFFLSMMVLLITGGRPYDIAFWFPYTVMIRFLGIKYLDSYRLVSPAVKPPLSPVTT</sequence>
<evidence type="ECO:0000256" key="1">
    <source>
        <dbReference type="SAM" id="Phobius"/>
    </source>
</evidence>
<feature type="transmembrane region" description="Helical" evidence="1">
    <location>
        <begin position="127"/>
        <end position="147"/>
    </location>
</feature>
<feature type="transmembrane region" description="Helical" evidence="1">
    <location>
        <begin position="408"/>
        <end position="426"/>
    </location>
</feature>
<dbReference type="EMBL" id="CP056775">
    <property type="protein sequence ID" value="QRR03740.1"/>
    <property type="molecule type" value="Genomic_DNA"/>
</dbReference>
<feature type="transmembrane region" description="Helical" evidence="1">
    <location>
        <begin position="256"/>
        <end position="274"/>
    </location>
</feature>
<feature type="transmembrane region" description="Helical" evidence="1">
    <location>
        <begin position="12"/>
        <end position="34"/>
    </location>
</feature>
<evidence type="ECO:0008006" key="4">
    <source>
        <dbReference type="Google" id="ProtNLM"/>
    </source>
</evidence>
<proteinExistence type="predicted"/>
<name>A0ABX7ICN3_9BACT</name>
<keyword evidence="3" id="KW-1185">Reference proteome</keyword>
<accession>A0ABX7ICN3</accession>
<dbReference type="Proteomes" id="UP000612680">
    <property type="component" value="Chromosome"/>
</dbReference>
<reference evidence="2 3" key="1">
    <citation type="submission" date="2020-06" db="EMBL/GenBank/DDBJ databases">
        <title>Dyadobacter sandarakinus sp. nov., isolated from the soil of the Arctic Yellow River Station.</title>
        <authorList>
            <person name="Zhang Y."/>
            <person name="Peng F."/>
        </authorList>
    </citation>
    <scope>NUCLEOTIDE SEQUENCE [LARGE SCALE GENOMIC DNA]</scope>
    <source>
        <strain evidence="2 3">Q3-56</strain>
    </source>
</reference>